<organism evidence="1">
    <name type="scientific">Salmonella enterica</name>
    <name type="common">Salmonella choleraesuis</name>
    <dbReference type="NCBI Taxonomy" id="28901"/>
    <lineage>
        <taxon>Bacteria</taxon>
        <taxon>Pseudomonadati</taxon>
        <taxon>Pseudomonadota</taxon>
        <taxon>Gammaproteobacteria</taxon>
        <taxon>Enterobacterales</taxon>
        <taxon>Enterobacteriaceae</taxon>
        <taxon>Salmonella</taxon>
    </lineage>
</organism>
<evidence type="ECO:0000313" key="1">
    <source>
        <dbReference type="EMBL" id="EDH2080175.1"/>
    </source>
</evidence>
<accession>A0A5T8D177</accession>
<sequence length="65" mass="7227">MNQTDQLDRMIADIKQVIQKNTGDMVGADVMLEKADGTGKMQITICIKNISDMKIAFRQLPDKTG</sequence>
<name>A0A5T8D177_SALER</name>
<protein>
    <submittedName>
        <fullName evidence="1">Uncharacterized protein</fullName>
    </submittedName>
</protein>
<reference evidence="1" key="1">
    <citation type="submission" date="2019-10" db="EMBL/GenBank/DDBJ databases">
        <authorList>
            <consortium name="PulseNet: The National Subtyping Network for Foodborne Disease Surveillance"/>
            <person name="Tarr C.L."/>
            <person name="Trees E."/>
            <person name="Katz L.S."/>
            <person name="Carleton-Romer H.A."/>
            <person name="Stroika S."/>
            <person name="Kucerova Z."/>
            <person name="Roache K.F."/>
            <person name="Sabol A.L."/>
            <person name="Besser J."/>
            <person name="Gerner-Smidt P."/>
        </authorList>
    </citation>
    <scope>NUCLEOTIDE SEQUENCE</scope>
    <source>
        <strain evidence="1">PNUSAS097905</strain>
    </source>
</reference>
<dbReference type="AlphaFoldDB" id="A0A5T8D177"/>
<gene>
    <name evidence="1" type="ORF">GC525_23465</name>
</gene>
<comment type="caution">
    <text evidence="1">The sequence shown here is derived from an EMBL/GenBank/DDBJ whole genome shotgun (WGS) entry which is preliminary data.</text>
</comment>
<dbReference type="EMBL" id="AAMGTV010000034">
    <property type="protein sequence ID" value="EDH2080175.1"/>
    <property type="molecule type" value="Genomic_DNA"/>
</dbReference>
<proteinExistence type="predicted"/>